<feature type="region of interest" description="Disordered" evidence="1">
    <location>
        <begin position="32"/>
        <end position="51"/>
    </location>
</feature>
<proteinExistence type="predicted"/>
<accession>A0A4Y2F6E3</accession>
<reference evidence="2 3" key="1">
    <citation type="journal article" date="2019" name="Sci. Rep.">
        <title>Orb-weaving spider Araneus ventricosus genome elucidates the spidroin gene catalogue.</title>
        <authorList>
            <person name="Kono N."/>
            <person name="Nakamura H."/>
            <person name="Ohtoshi R."/>
            <person name="Moran D.A.P."/>
            <person name="Shinohara A."/>
            <person name="Yoshida Y."/>
            <person name="Fujiwara M."/>
            <person name="Mori M."/>
            <person name="Tomita M."/>
            <person name="Arakawa K."/>
        </authorList>
    </citation>
    <scope>NUCLEOTIDE SEQUENCE [LARGE SCALE GENOMIC DNA]</scope>
</reference>
<comment type="caution">
    <text evidence="2">The sequence shown here is derived from an EMBL/GenBank/DDBJ whole genome shotgun (WGS) entry which is preliminary data.</text>
</comment>
<gene>
    <name evidence="2" type="ORF">AVEN_58407_1</name>
</gene>
<keyword evidence="3" id="KW-1185">Reference proteome</keyword>
<dbReference type="GO" id="GO:0003676">
    <property type="term" value="F:nucleic acid binding"/>
    <property type="evidence" value="ECO:0007669"/>
    <property type="project" value="InterPro"/>
</dbReference>
<dbReference type="InterPro" id="IPR036397">
    <property type="entry name" value="RNaseH_sf"/>
</dbReference>
<sequence length="107" mass="12352">MYIVHSEGFGKFQQDSAIPHTSRIATEWLQEHSSDFRHSHRPPKSPDRNIIEPIGDVFQSTVQKRSSPPRTPMNFWTILQDSWCELPPGCEMPNHCLPKIMGIIEKL</sequence>
<organism evidence="2 3">
    <name type="scientific">Araneus ventricosus</name>
    <name type="common">Orbweaver spider</name>
    <name type="synonym">Epeira ventricosa</name>
    <dbReference type="NCBI Taxonomy" id="182803"/>
    <lineage>
        <taxon>Eukaryota</taxon>
        <taxon>Metazoa</taxon>
        <taxon>Ecdysozoa</taxon>
        <taxon>Arthropoda</taxon>
        <taxon>Chelicerata</taxon>
        <taxon>Arachnida</taxon>
        <taxon>Araneae</taxon>
        <taxon>Araneomorphae</taxon>
        <taxon>Entelegynae</taxon>
        <taxon>Araneoidea</taxon>
        <taxon>Araneidae</taxon>
        <taxon>Araneus</taxon>
    </lineage>
</organism>
<protein>
    <recommendedName>
        <fullName evidence="4">Tc1-like transposase DDE domain-containing protein</fullName>
    </recommendedName>
</protein>
<evidence type="ECO:0008006" key="4">
    <source>
        <dbReference type="Google" id="ProtNLM"/>
    </source>
</evidence>
<name>A0A4Y2F6E3_ARAVE</name>
<evidence type="ECO:0000313" key="3">
    <source>
        <dbReference type="Proteomes" id="UP000499080"/>
    </source>
</evidence>
<evidence type="ECO:0000313" key="2">
    <source>
        <dbReference type="EMBL" id="GBM35725.1"/>
    </source>
</evidence>
<dbReference type="EMBL" id="BGPR01000792">
    <property type="protein sequence ID" value="GBM35725.1"/>
    <property type="molecule type" value="Genomic_DNA"/>
</dbReference>
<dbReference type="Proteomes" id="UP000499080">
    <property type="component" value="Unassembled WGS sequence"/>
</dbReference>
<dbReference type="Gene3D" id="3.30.420.10">
    <property type="entry name" value="Ribonuclease H-like superfamily/Ribonuclease H"/>
    <property type="match status" value="1"/>
</dbReference>
<dbReference type="AlphaFoldDB" id="A0A4Y2F6E3"/>
<evidence type="ECO:0000256" key="1">
    <source>
        <dbReference type="SAM" id="MobiDB-lite"/>
    </source>
</evidence>